<gene>
    <name evidence="2" type="ORF">PEV8663_00555</name>
</gene>
<accession>A0A238JZW3</accession>
<sequence length="148" mass="16529">MAAHTHNAPADGAESQLWYARAALADPLSHDDETLREAANIVAQHGTKEEAKAAKRFDGHASKRRFDDMPPAQQAGMLCNDEQFQRFANLQERQTNTSASTGFAAEFIRTKCGIRSRKQLNENQDAAARFAALRTDFDVWRGKIQTPR</sequence>
<dbReference type="Proteomes" id="UP000220836">
    <property type="component" value="Unassembled WGS sequence"/>
</dbReference>
<organism evidence="2 3">
    <name type="scientific">Pelagimonas varians</name>
    <dbReference type="NCBI Taxonomy" id="696760"/>
    <lineage>
        <taxon>Bacteria</taxon>
        <taxon>Pseudomonadati</taxon>
        <taxon>Pseudomonadota</taxon>
        <taxon>Alphaproteobacteria</taxon>
        <taxon>Rhodobacterales</taxon>
        <taxon>Roseobacteraceae</taxon>
        <taxon>Pelagimonas</taxon>
    </lineage>
</organism>
<reference evidence="2 3" key="1">
    <citation type="submission" date="2017-05" db="EMBL/GenBank/DDBJ databases">
        <authorList>
            <person name="Song R."/>
            <person name="Chenine A.L."/>
            <person name="Ruprecht R.M."/>
        </authorList>
    </citation>
    <scope>NUCLEOTIDE SEQUENCE [LARGE SCALE GENOMIC DNA]</scope>
    <source>
        <strain evidence="2 3">CECT 8663</strain>
    </source>
</reference>
<feature type="compositionally biased region" description="Basic and acidic residues" evidence="1">
    <location>
        <begin position="46"/>
        <end position="61"/>
    </location>
</feature>
<dbReference type="RefSeq" id="WP_245910707.1">
    <property type="nucleotide sequence ID" value="NZ_FXYH01000002.1"/>
</dbReference>
<dbReference type="EMBL" id="FXYH01000002">
    <property type="protein sequence ID" value="SMX35674.1"/>
    <property type="molecule type" value="Genomic_DNA"/>
</dbReference>
<dbReference type="AlphaFoldDB" id="A0A238JZW3"/>
<name>A0A238JZW3_9RHOB</name>
<proteinExistence type="predicted"/>
<protein>
    <submittedName>
        <fullName evidence="2">Uncharacterized protein</fullName>
    </submittedName>
</protein>
<evidence type="ECO:0000313" key="2">
    <source>
        <dbReference type="EMBL" id="SMX35674.1"/>
    </source>
</evidence>
<keyword evidence="3" id="KW-1185">Reference proteome</keyword>
<evidence type="ECO:0000256" key="1">
    <source>
        <dbReference type="SAM" id="MobiDB-lite"/>
    </source>
</evidence>
<evidence type="ECO:0000313" key="3">
    <source>
        <dbReference type="Proteomes" id="UP000220836"/>
    </source>
</evidence>
<feature type="region of interest" description="Disordered" evidence="1">
    <location>
        <begin position="42"/>
        <end position="61"/>
    </location>
</feature>